<dbReference type="PANTHER" id="PTHR14119:SF3">
    <property type="entry name" value="ISOCHORISMATASE DOMAIN-CONTAINING PROTEIN 2"/>
    <property type="match status" value="1"/>
</dbReference>
<dbReference type="STRING" id="1437425.CSEC_1172"/>
<feature type="domain" description="Isochorismatase-like" evidence="1">
    <location>
        <begin position="16"/>
        <end position="163"/>
    </location>
</feature>
<organism evidence="2 3">
    <name type="scientific">Candidatus Criblamydia sequanensis CRIB-18</name>
    <dbReference type="NCBI Taxonomy" id="1437425"/>
    <lineage>
        <taxon>Bacteria</taxon>
        <taxon>Pseudomonadati</taxon>
        <taxon>Chlamydiota</taxon>
        <taxon>Chlamydiia</taxon>
        <taxon>Parachlamydiales</taxon>
        <taxon>Candidatus Criblamydiaceae</taxon>
        <taxon>Candidatus Criblamydia</taxon>
    </lineage>
</organism>
<dbReference type="GO" id="GO:0016787">
    <property type="term" value="F:hydrolase activity"/>
    <property type="evidence" value="ECO:0007669"/>
    <property type="project" value="UniProtKB-KW"/>
</dbReference>
<dbReference type="eggNOG" id="COG1335">
    <property type="taxonomic scope" value="Bacteria"/>
</dbReference>
<dbReference type="RefSeq" id="WP_041017501.1">
    <property type="nucleotide sequence ID" value="NZ_CCEJ010000004.1"/>
</dbReference>
<dbReference type="OrthoDB" id="9789777at2"/>
<gene>
    <name evidence="2" type="ORF">CSEC_1172</name>
</gene>
<name>A0A090CZ45_9BACT</name>
<reference evidence="2" key="1">
    <citation type="submission" date="2013-12" db="EMBL/GenBank/DDBJ databases">
        <authorList>
            <person name="Linke B."/>
        </authorList>
    </citation>
    <scope>NUCLEOTIDE SEQUENCE [LARGE SCALE GENOMIC DNA]</scope>
    <source>
        <strain evidence="2">CRIB-18</strain>
    </source>
</reference>
<dbReference type="Gene3D" id="3.40.50.850">
    <property type="entry name" value="Isochorismatase-like"/>
    <property type="match status" value="1"/>
</dbReference>
<protein>
    <submittedName>
        <fullName evidence="2">Isochorismatase hydrolase</fullName>
    </submittedName>
</protein>
<dbReference type="InterPro" id="IPR036380">
    <property type="entry name" value="Isochorismatase-like_sf"/>
</dbReference>
<dbReference type="SUPFAM" id="SSF52499">
    <property type="entry name" value="Isochorismatase-like hydrolases"/>
    <property type="match status" value="1"/>
</dbReference>
<keyword evidence="2" id="KW-0378">Hydrolase</keyword>
<evidence type="ECO:0000313" key="3">
    <source>
        <dbReference type="Proteomes" id="UP000031552"/>
    </source>
</evidence>
<sequence length="186" mass="21066">MENDKNWFLDRNNAGLLVVDVQERLFPLVENPEEVLKEIEKMVRGANILKLPIFVSEQYPEKMGKTLSHLNGLLEGNQHLSKTSFSCLKDKEIEAILKNSSVTQWILVGIEAHVCILQTAKDLIKNRYEVAVLNNAISSRSIYDYSTAIAEMRDIGVRITSVETALFELMGNSKIPEFKEISSLIK</sequence>
<dbReference type="InterPro" id="IPR000868">
    <property type="entry name" value="Isochorismatase-like_dom"/>
</dbReference>
<keyword evidence="3" id="KW-1185">Reference proteome</keyword>
<dbReference type="EMBL" id="CCEJ010000004">
    <property type="protein sequence ID" value="CDR33996.1"/>
    <property type="molecule type" value="Genomic_DNA"/>
</dbReference>
<dbReference type="Proteomes" id="UP000031552">
    <property type="component" value="Unassembled WGS sequence"/>
</dbReference>
<proteinExistence type="predicted"/>
<dbReference type="AlphaFoldDB" id="A0A090CZ45"/>
<comment type="caution">
    <text evidence="2">The sequence shown here is derived from an EMBL/GenBank/DDBJ whole genome shotgun (WGS) entry which is preliminary data.</text>
</comment>
<evidence type="ECO:0000313" key="2">
    <source>
        <dbReference type="EMBL" id="CDR33996.1"/>
    </source>
</evidence>
<dbReference type="PANTHER" id="PTHR14119">
    <property type="entry name" value="HYDROLASE"/>
    <property type="match status" value="1"/>
</dbReference>
<accession>A0A090CZ45</accession>
<reference evidence="2" key="2">
    <citation type="submission" date="2014-09" db="EMBL/GenBank/DDBJ databases">
        <title>Criblamydia sequanensis harbors a mega-plasmid encoding arsenite resistance.</title>
        <authorList>
            <person name="Bertelli C."/>
            <person name="Goesmann A."/>
            <person name="Greub G."/>
        </authorList>
    </citation>
    <scope>NUCLEOTIDE SEQUENCE [LARGE SCALE GENOMIC DNA]</scope>
    <source>
        <strain evidence="2">CRIB-18</strain>
    </source>
</reference>
<dbReference type="Pfam" id="PF00857">
    <property type="entry name" value="Isochorismatase"/>
    <property type="match status" value="1"/>
</dbReference>
<dbReference type="InterPro" id="IPR050993">
    <property type="entry name" value="Isochorismatase_domain"/>
</dbReference>
<evidence type="ECO:0000259" key="1">
    <source>
        <dbReference type="Pfam" id="PF00857"/>
    </source>
</evidence>